<organism evidence="1">
    <name type="scientific">marine sediment metagenome</name>
    <dbReference type="NCBI Taxonomy" id="412755"/>
    <lineage>
        <taxon>unclassified sequences</taxon>
        <taxon>metagenomes</taxon>
        <taxon>ecological metagenomes</taxon>
    </lineage>
</organism>
<reference evidence="1" key="1">
    <citation type="journal article" date="2015" name="Nature">
        <title>Complex archaea that bridge the gap between prokaryotes and eukaryotes.</title>
        <authorList>
            <person name="Spang A."/>
            <person name="Saw J.H."/>
            <person name="Jorgensen S.L."/>
            <person name="Zaremba-Niedzwiedzka K."/>
            <person name="Martijn J."/>
            <person name="Lind A.E."/>
            <person name="van Eijk R."/>
            <person name="Schleper C."/>
            <person name="Guy L."/>
            <person name="Ettema T.J."/>
        </authorList>
    </citation>
    <scope>NUCLEOTIDE SEQUENCE</scope>
</reference>
<dbReference type="GO" id="GO:0003677">
    <property type="term" value="F:DNA binding"/>
    <property type="evidence" value="ECO:0007669"/>
    <property type="project" value="InterPro"/>
</dbReference>
<proteinExistence type="predicted"/>
<evidence type="ECO:0008006" key="2">
    <source>
        <dbReference type="Google" id="ProtNLM"/>
    </source>
</evidence>
<gene>
    <name evidence="1" type="ORF">LCGC14_0476100</name>
</gene>
<accession>A0A0F9VJK5</accession>
<dbReference type="EMBL" id="LAZR01000512">
    <property type="protein sequence ID" value="KKN66018.1"/>
    <property type="molecule type" value="Genomic_DNA"/>
</dbReference>
<sequence length="109" mass="12690">MTRFRQRSLTGGHGARLLELDDPAEVTRRRRQAAYERCRANLSEALSMLMKDLDITESDIGERMGETKKTVRQMIKSDDLQLSKLTQLADVMSHDIYIILRPREPWTKK</sequence>
<dbReference type="SUPFAM" id="SSF47413">
    <property type="entry name" value="lambda repressor-like DNA-binding domains"/>
    <property type="match status" value="1"/>
</dbReference>
<dbReference type="InterPro" id="IPR010982">
    <property type="entry name" value="Lambda_DNA-bd_dom_sf"/>
</dbReference>
<evidence type="ECO:0000313" key="1">
    <source>
        <dbReference type="EMBL" id="KKN66018.1"/>
    </source>
</evidence>
<name>A0A0F9VJK5_9ZZZZ</name>
<dbReference type="AlphaFoldDB" id="A0A0F9VJK5"/>
<comment type="caution">
    <text evidence="1">The sequence shown here is derived from an EMBL/GenBank/DDBJ whole genome shotgun (WGS) entry which is preliminary data.</text>
</comment>
<protein>
    <recommendedName>
        <fullName evidence="2">HTH cro/C1-type domain-containing protein</fullName>
    </recommendedName>
</protein>